<dbReference type="EMBL" id="MHTO01000004">
    <property type="protein sequence ID" value="OHA62760.1"/>
    <property type="molecule type" value="Genomic_DNA"/>
</dbReference>
<dbReference type="STRING" id="1802443.A2117_01445"/>
<dbReference type="PROSITE" id="PS50005">
    <property type="entry name" value="TPR"/>
    <property type="match status" value="1"/>
</dbReference>
<reference evidence="4 5" key="1">
    <citation type="journal article" date="2016" name="Nat. Commun.">
        <title>Thousands of microbial genomes shed light on interconnected biogeochemical processes in an aquifer system.</title>
        <authorList>
            <person name="Anantharaman K."/>
            <person name="Brown C.T."/>
            <person name="Hug L.A."/>
            <person name="Sharon I."/>
            <person name="Castelle C.J."/>
            <person name="Probst A.J."/>
            <person name="Thomas B.C."/>
            <person name="Singh A."/>
            <person name="Wilkins M.J."/>
            <person name="Karaoz U."/>
            <person name="Brodie E.L."/>
            <person name="Williams K.H."/>
            <person name="Hubbard S.S."/>
            <person name="Banfield J.F."/>
        </authorList>
    </citation>
    <scope>NUCLEOTIDE SEQUENCE [LARGE SCALE GENOMIC DNA]</scope>
</reference>
<dbReference type="Gene3D" id="1.25.40.10">
    <property type="entry name" value="Tetratricopeptide repeat domain"/>
    <property type="match status" value="1"/>
</dbReference>
<proteinExistence type="predicted"/>
<dbReference type="AlphaFoldDB" id="A0A1G2QQ64"/>
<dbReference type="SUPFAM" id="SSF48452">
    <property type="entry name" value="TPR-like"/>
    <property type="match status" value="1"/>
</dbReference>
<evidence type="ECO:0000313" key="5">
    <source>
        <dbReference type="Proteomes" id="UP000179245"/>
    </source>
</evidence>
<organism evidence="4 5">
    <name type="scientific">Candidatus Wildermuthbacteria bacterium GWA2_46_15</name>
    <dbReference type="NCBI Taxonomy" id="1802443"/>
    <lineage>
        <taxon>Bacteria</taxon>
        <taxon>Candidatus Wildermuthiibacteriota</taxon>
    </lineage>
</organism>
<feature type="repeat" description="TPR" evidence="3">
    <location>
        <begin position="60"/>
        <end position="93"/>
    </location>
</feature>
<dbReference type="GO" id="GO:0016020">
    <property type="term" value="C:membrane"/>
    <property type="evidence" value="ECO:0007669"/>
    <property type="project" value="TreeGrafter"/>
</dbReference>
<accession>A0A1G2QQ64</accession>
<dbReference type="GO" id="GO:0006620">
    <property type="term" value="P:post-translational protein targeting to endoplasmic reticulum membrane"/>
    <property type="evidence" value="ECO:0007669"/>
    <property type="project" value="TreeGrafter"/>
</dbReference>
<evidence type="ECO:0000256" key="3">
    <source>
        <dbReference type="PROSITE-ProRule" id="PRU00339"/>
    </source>
</evidence>
<dbReference type="PANTHER" id="PTHR45831:SF2">
    <property type="entry name" value="LD24721P"/>
    <property type="match status" value="1"/>
</dbReference>
<dbReference type="GO" id="GO:0060090">
    <property type="term" value="F:molecular adaptor activity"/>
    <property type="evidence" value="ECO:0007669"/>
    <property type="project" value="TreeGrafter"/>
</dbReference>
<evidence type="ECO:0000313" key="4">
    <source>
        <dbReference type="EMBL" id="OHA62760.1"/>
    </source>
</evidence>
<keyword evidence="2 3" id="KW-0802">TPR repeat</keyword>
<dbReference type="GO" id="GO:0072380">
    <property type="term" value="C:TRC complex"/>
    <property type="evidence" value="ECO:0007669"/>
    <property type="project" value="TreeGrafter"/>
</dbReference>
<dbReference type="InterPro" id="IPR047150">
    <property type="entry name" value="SGT"/>
</dbReference>
<dbReference type="InterPro" id="IPR019734">
    <property type="entry name" value="TPR_rpt"/>
</dbReference>
<sequence>MKPQRKRTSKRPFLKLNIAADSGQKIFNTWQIGVGFLQSGKHTQALHLFESIIKLCPGEVTGYMWRGHCYLDMKRYPAAAIDYRRSVKLAPKYVFGYPRLCLAKAYSKMGKYHLALAEYKSFMSEGPWPRNTREKFYGDTHKISFYSECLAPLLKRMGKAREALWACEKALKYTHGDKKITRSIKRRIAKMIPKNTNSSPPRWATFLTLTKGVL</sequence>
<gene>
    <name evidence="4" type="ORF">A2117_01445</name>
</gene>
<evidence type="ECO:0000256" key="2">
    <source>
        <dbReference type="ARBA" id="ARBA00022803"/>
    </source>
</evidence>
<dbReference type="Pfam" id="PF13432">
    <property type="entry name" value="TPR_16"/>
    <property type="match status" value="1"/>
</dbReference>
<protein>
    <submittedName>
        <fullName evidence="4">Uncharacterized protein</fullName>
    </submittedName>
</protein>
<comment type="caution">
    <text evidence="4">The sequence shown here is derived from an EMBL/GenBank/DDBJ whole genome shotgun (WGS) entry which is preliminary data.</text>
</comment>
<evidence type="ECO:0000256" key="1">
    <source>
        <dbReference type="ARBA" id="ARBA00022737"/>
    </source>
</evidence>
<dbReference type="InterPro" id="IPR011990">
    <property type="entry name" value="TPR-like_helical_dom_sf"/>
</dbReference>
<keyword evidence="1" id="KW-0677">Repeat</keyword>
<dbReference type="PANTHER" id="PTHR45831">
    <property type="entry name" value="LD24721P"/>
    <property type="match status" value="1"/>
</dbReference>
<dbReference type="Proteomes" id="UP000179245">
    <property type="component" value="Unassembled WGS sequence"/>
</dbReference>
<name>A0A1G2QQ64_9BACT</name>